<dbReference type="Proteomes" id="UP000789390">
    <property type="component" value="Unassembled WGS sequence"/>
</dbReference>
<dbReference type="GO" id="GO:0071555">
    <property type="term" value="P:cell wall organization"/>
    <property type="evidence" value="ECO:0007669"/>
    <property type="project" value="UniProtKB-KW"/>
</dbReference>
<evidence type="ECO:0000313" key="7">
    <source>
        <dbReference type="EMBL" id="CAH0099126.1"/>
    </source>
</evidence>
<dbReference type="GO" id="GO:0009251">
    <property type="term" value="P:glucan catabolic process"/>
    <property type="evidence" value="ECO:0007669"/>
    <property type="project" value="TreeGrafter"/>
</dbReference>
<comment type="catalytic activity">
    <reaction evidence="5">
        <text>Successive hydrolysis of beta-D-glucose units from the non-reducing ends of (1-&gt;3)-beta-D-glucans, releasing alpha-glucose.</text>
        <dbReference type="EC" id="3.2.1.58"/>
    </reaction>
</comment>
<sequence>MSSPHSCGLHLFGLNDKSILANVTNINLKRLYEGHFAFQSIKEMVGKPLNNGTQFLRVPAAHLRQVALKNDKRCGKEGSNASISYGCSDQLCNFEHIQYAIRAGHVPVRLRGVNLGGWLVAENWINSKDPLWYGVPSEVSVSKGGEMQTIRYLGHEKGDARFQTHWNTFIITEEDIANMTTNCSLNSVRVPIDWWILGYDNHDPPNRKEYKTFAPGGLYYLDRLVQEWAMKYNLKEVRTAKVTVSPPDSEKAYWSPYPENIDNTIEVAHFLAAHYRYTPSFLGVELLNKPTSSVRRHPQNHPGNDFILVTSPILWEQNPGTSNDWENFMPSSTYTNIWHDWHNSLIWGDKTADWIMTEGVALIAADIAKWTGALIIGEWCLDSPT</sequence>
<gene>
    <name evidence="7" type="ORF">DGAL_LOCUS1240</name>
</gene>
<keyword evidence="4" id="KW-0961">Cell wall biogenesis/degradation</keyword>
<evidence type="ECO:0000256" key="6">
    <source>
        <dbReference type="ARBA" id="ARBA00038929"/>
    </source>
</evidence>
<dbReference type="EC" id="3.2.1.58" evidence="6"/>
<evidence type="ECO:0000256" key="1">
    <source>
        <dbReference type="ARBA" id="ARBA00022801"/>
    </source>
</evidence>
<keyword evidence="2" id="KW-0325">Glycoprotein</keyword>
<dbReference type="GO" id="GO:0004338">
    <property type="term" value="F:glucan exo-1,3-beta-glucosidase activity"/>
    <property type="evidence" value="ECO:0007669"/>
    <property type="project" value="UniProtKB-EC"/>
</dbReference>
<protein>
    <recommendedName>
        <fullName evidence="6">glucan 1,3-beta-glucosidase</fullName>
        <ecNumber evidence="6">3.2.1.58</ecNumber>
    </recommendedName>
</protein>
<keyword evidence="3" id="KW-0326">Glycosidase</keyword>
<dbReference type="EMBL" id="CAKKLH010000013">
    <property type="protein sequence ID" value="CAH0099126.1"/>
    <property type="molecule type" value="Genomic_DNA"/>
</dbReference>
<keyword evidence="8" id="KW-1185">Reference proteome</keyword>
<dbReference type="AlphaFoldDB" id="A0A8J2R8V9"/>
<evidence type="ECO:0000256" key="3">
    <source>
        <dbReference type="ARBA" id="ARBA00023295"/>
    </source>
</evidence>
<dbReference type="PANTHER" id="PTHR31297">
    <property type="entry name" value="GLUCAN ENDO-1,6-BETA-GLUCOSIDASE B"/>
    <property type="match status" value="1"/>
</dbReference>
<dbReference type="OrthoDB" id="6328860at2759"/>
<keyword evidence="1" id="KW-0378">Hydrolase</keyword>
<comment type="caution">
    <text evidence="7">The sequence shown here is derived from an EMBL/GenBank/DDBJ whole genome shotgun (WGS) entry which is preliminary data.</text>
</comment>
<evidence type="ECO:0000256" key="2">
    <source>
        <dbReference type="ARBA" id="ARBA00023180"/>
    </source>
</evidence>
<dbReference type="InterPro" id="IPR050386">
    <property type="entry name" value="Glycosyl_hydrolase_5"/>
</dbReference>
<dbReference type="Gene3D" id="3.20.20.80">
    <property type="entry name" value="Glycosidases"/>
    <property type="match status" value="1"/>
</dbReference>
<proteinExistence type="predicted"/>
<evidence type="ECO:0000256" key="5">
    <source>
        <dbReference type="ARBA" id="ARBA00036824"/>
    </source>
</evidence>
<dbReference type="InterPro" id="IPR017853">
    <property type="entry name" value="GH"/>
</dbReference>
<organism evidence="7 8">
    <name type="scientific">Daphnia galeata</name>
    <dbReference type="NCBI Taxonomy" id="27404"/>
    <lineage>
        <taxon>Eukaryota</taxon>
        <taxon>Metazoa</taxon>
        <taxon>Ecdysozoa</taxon>
        <taxon>Arthropoda</taxon>
        <taxon>Crustacea</taxon>
        <taxon>Branchiopoda</taxon>
        <taxon>Diplostraca</taxon>
        <taxon>Cladocera</taxon>
        <taxon>Anomopoda</taxon>
        <taxon>Daphniidae</taxon>
        <taxon>Daphnia</taxon>
    </lineage>
</organism>
<reference evidence="7" key="1">
    <citation type="submission" date="2021-11" db="EMBL/GenBank/DDBJ databases">
        <authorList>
            <person name="Schell T."/>
        </authorList>
    </citation>
    <scope>NUCLEOTIDE SEQUENCE</scope>
    <source>
        <strain evidence="7">M5</strain>
    </source>
</reference>
<name>A0A8J2R8V9_9CRUS</name>
<accession>A0A8J2R8V9</accession>
<evidence type="ECO:0000313" key="8">
    <source>
        <dbReference type="Proteomes" id="UP000789390"/>
    </source>
</evidence>
<dbReference type="GO" id="GO:0005576">
    <property type="term" value="C:extracellular region"/>
    <property type="evidence" value="ECO:0007669"/>
    <property type="project" value="TreeGrafter"/>
</dbReference>
<dbReference type="PANTHER" id="PTHR31297:SF34">
    <property type="entry name" value="GLUCAN 1,3-BETA-GLUCOSIDASE 2"/>
    <property type="match status" value="1"/>
</dbReference>
<evidence type="ECO:0000256" key="4">
    <source>
        <dbReference type="ARBA" id="ARBA00023316"/>
    </source>
</evidence>
<dbReference type="GO" id="GO:0009986">
    <property type="term" value="C:cell surface"/>
    <property type="evidence" value="ECO:0007669"/>
    <property type="project" value="TreeGrafter"/>
</dbReference>
<dbReference type="SUPFAM" id="SSF51445">
    <property type="entry name" value="(Trans)glycosidases"/>
    <property type="match status" value="1"/>
</dbReference>